<dbReference type="Gene3D" id="1.25.40.20">
    <property type="entry name" value="Ankyrin repeat-containing domain"/>
    <property type="match status" value="4"/>
</dbReference>
<evidence type="ECO:0000256" key="2">
    <source>
        <dbReference type="ARBA" id="ARBA00023043"/>
    </source>
</evidence>
<dbReference type="PROSITE" id="PS50088">
    <property type="entry name" value="ANK_REPEAT"/>
    <property type="match status" value="5"/>
</dbReference>
<dbReference type="EMBL" id="JAGTJQ010000013">
    <property type="protein sequence ID" value="KAH7014331.1"/>
    <property type="molecule type" value="Genomic_DNA"/>
</dbReference>
<proteinExistence type="predicted"/>
<feature type="repeat" description="ANK" evidence="3">
    <location>
        <begin position="427"/>
        <end position="464"/>
    </location>
</feature>
<keyword evidence="1" id="KW-0677">Repeat</keyword>
<gene>
    <name evidence="5" type="ORF">B0I36DRAFT_49354</name>
</gene>
<sequence length="747" mass="79821">MRSCCCVACSCCGEPYSFLTAIKTSTMSGMSFSALSSVSSHLASKAQAGSNSIDHLLSTRSHDTIKTELDKLGLLSVSLRQLEYHAGQVPGELATDPCLSSLSAELSTELAVALPLCEYTLAVVIKQLSRLDENTPRHKIDVSTVSRFDAFTKSSITLYIILRGLLNTGDLVAVEAKESEARQALQDVQTAAGHASRNCDILSGADSSRTTRSDANGGPAKGPQAREHPPLTCSELPQYSDRMPAVISPGTNVPEISSQSASTSQNKDSASATGFFDSLTSSFKAMTAAIRFKPEPFVVPLCEAATRGSIPQIQGLLGEGVNVDGHNEAGLTALICAIQARQLEAARYLLQAGADPKIRSSGRKGKPPLYHASVAQYEPAVDLLLTNGASMAGSDDWFLDLLTGAASADWIALLLTRGASVHAKDSSGRVAIALALQHRKKKEDGDEVVATLLAHGADPNARDLYGTPLVHLCLQQDRDNLMTLLLERGANVNGTDMYGSPLVVEVLKRGNVALVKALITRGADVNSTDIYGNRLIINTITSTSLSTTDKAALVEILTQRGVQGGVADNWGVTALDYAVANTASKTGPLTDVELRVVDLLTSHGADPNQRLTKQPGYPTLLTYALDRQDWKLFRVALSRGAQPNITDNRGRTPLLIALQYGEPEVVALLIEKGADKNQAGQVTPVEMARASRDPQLMQLLGVPPVEGARVYHTLSREVRHRQGRGLNTSPRTTVEMDLPPQYEERST</sequence>
<accession>A0A9P8XTK2</accession>
<dbReference type="SUPFAM" id="SSF48403">
    <property type="entry name" value="Ankyrin repeat"/>
    <property type="match status" value="1"/>
</dbReference>
<feature type="repeat" description="ANK" evidence="3">
    <location>
        <begin position="329"/>
        <end position="361"/>
    </location>
</feature>
<dbReference type="InterPro" id="IPR002110">
    <property type="entry name" value="Ankyrin_rpt"/>
</dbReference>
<feature type="repeat" description="ANK" evidence="3">
    <location>
        <begin position="364"/>
        <end position="396"/>
    </location>
</feature>
<dbReference type="AlphaFoldDB" id="A0A9P8XTK2"/>
<dbReference type="GO" id="GO:0004540">
    <property type="term" value="F:RNA nuclease activity"/>
    <property type="evidence" value="ECO:0007669"/>
    <property type="project" value="TreeGrafter"/>
</dbReference>
<feature type="region of interest" description="Disordered" evidence="4">
    <location>
        <begin position="199"/>
        <end position="271"/>
    </location>
</feature>
<evidence type="ECO:0000256" key="4">
    <source>
        <dbReference type="SAM" id="MobiDB-lite"/>
    </source>
</evidence>
<organism evidence="5 6">
    <name type="scientific">Microdochium trichocladiopsis</name>
    <dbReference type="NCBI Taxonomy" id="1682393"/>
    <lineage>
        <taxon>Eukaryota</taxon>
        <taxon>Fungi</taxon>
        <taxon>Dikarya</taxon>
        <taxon>Ascomycota</taxon>
        <taxon>Pezizomycotina</taxon>
        <taxon>Sordariomycetes</taxon>
        <taxon>Xylariomycetidae</taxon>
        <taxon>Xylariales</taxon>
        <taxon>Microdochiaceae</taxon>
        <taxon>Microdochium</taxon>
    </lineage>
</organism>
<dbReference type="Proteomes" id="UP000756346">
    <property type="component" value="Unassembled WGS sequence"/>
</dbReference>
<dbReference type="RefSeq" id="XP_046005298.1">
    <property type="nucleotide sequence ID" value="XM_046162961.1"/>
</dbReference>
<evidence type="ECO:0000313" key="6">
    <source>
        <dbReference type="Proteomes" id="UP000756346"/>
    </source>
</evidence>
<name>A0A9P8XTK2_9PEZI</name>
<feature type="repeat" description="ANK" evidence="3">
    <location>
        <begin position="649"/>
        <end position="681"/>
    </location>
</feature>
<dbReference type="Pfam" id="PF12796">
    <property type="entry name" value="Ank_2"/>
    <property type="match status" value="2"/>
</dbReference>
<dbReference type="GO" id="GO:0006396">
    <property type="term" value="P:RNA processing"/>
    <property type="evidence" value="ECO:0007669"/>
    <property type="project" value="TreeGrafter"/>
</dbReference>
<dbReference type="GO" id="GO:0003723">
    <property type="term" value="F:RNA binding"/>
    <property type="evidence" value="ECO:0007669"/>
    <property type="project" value="TreeGrafter"/>
</dbReference>
<dbReference type="PANTHER" id="PTHR24141:SF1">
    <property type="entry name" value="2-5A-DEPENDENT RIBONUCLEASE"/>
    <property type="match status" value="1"/>
</dbReference>
<evidence type="ECO:0000256" key="3">
    <source>
        <dbReference type="PROSITE-ProRule" id="PRU00023"/>
    </source>
</evidence>
<dbReference type="PROSITE" id="PS50297">
    <property type="entry name" value="ANK_REP_REGION"/>
    <property type="match status" value="1"/>
</dbReference>
<dbReference type="OrthoDB" id="195446at2759"/>
<comment type="caution">
    <text evidence="5">The sequence shown here is derived from an EMBL/GenBank/DDBJ whole genome shotgun (WGS) entry which is preliminary data.</text>
</comment>
<dbReference type="InterPro" id="IPR036770">
    <property type="entry name" value="Ankyrin_rpt-contain_sf"/>
</dbReference>
<feature type="region of interest" description="Disordered" evidence="4">
    <location>
        <begin position="722"/>
        <end position="747"/>
    </location>
</feature>
<feature type="compositionally biased region" description="Polar residues" evidence="4">
    <location>
        <begin position="249"/>
        <end position="271"/>
    </location>
</feature>
<keyword evidence="6" id="KW-1185">Reference proteome</keyword>
<dbReference type="PANTHER" id="PTHR24141">
    <property type="entry name" value="2-5A-DEPENDENT RIBONUCLEASE"/>
    <property type="match status" value="1"/>
</dbReference>
<reference evidence="5" key="1">
    <citation type="journal article" date="2021" name="Nat. Commun.">
        <title>Genetic determinants of endophytism in the Arabidopsis root mycobiome.</title>
        <authorList>
            <person name="Mesny F."/>
            <person name="Miyauchi S."/>
            <person name="Thiergart T."/>
            <person name="Pickel B."/>
            <person name="Atanasova L."/>
            <person name="Karlsson M."/>
            <person name="Huettel B."/>
            <person name="Barry K.W."/>
            <person name="Haridas S."/>
            <person name="Chen C."/>
            <person name="Bauer D."/>
            <person name="Andreopoulos W."/>
            <person name="Pangilinan J."/>
            <person name="LaButti K."/>
            <person name="Riley R."/>
            <person name="Lipzen A."/>
            <person name="Clum A."/>
            <person name="Drula E."/>
            <person name="Henrissat B."/>
            <person name="Kohler A."/>
            <person name="Grigoriev I.V."/>
            <person name="Martin F.M."/>
            <person name="Hacquard S."/>
        </authorList>
    </citation>
    <scope>NUCLEOTIDE SEQUENCE</scope>
    <source>
        <strain evidence="5">MPI-CAGE-CH-0230</strain>
    </source>
</reference>
<evidence type="ECO:0000256" key="1">
    <source>
        <dbReference type="ARBA" id="ARBA00022737"/>
    </source>
</evidence>
<feature type="repeat" description="ANK" evidence="3">
    <location>
        <begin position="465"/>
        <end position="497"/>
    </location>
</feature>
<dbReference type="SMART" id="SM00248">
    <property type="entry name" value="ANK"/>
    <property type="match status" value="8"/>
</dbReference>
<feature type="compositionally biased region" description="Polar residues" evidence="4">
    <location>
        <begin position="205"/>
        <end position="214"/>
    </location>
</feature>
<evidence type="ECO:0000313" key="5">
    <source>
        <dbReference type="EMBL" id="KAH7014331.1"/>
    </source>
</evidence>
<dbReference type="GeneID" id="70192507"/>
<keyword evidence="2 3" id="KW-0040">ANK repeat</keyword>
<protein>
    <submittedName>
        <fullName evidence="5">Ankyrin repeat-containing domain protein</fullName>
    </submittedName>
</protein>